<keyword evidence="14" id="KW-0472">Membrane</keyword>
<feature type="disulfide bond" evidence="11">
    <location>
        <begin position="139"/>
        <end position="153"/>
    </location>
</feature>
<evidence type="ECO:0000256" key="13">
    <source>
        <dbReference type="SAM" id="MobiDB-lite"/>
    </source>
</evidence>
<keyword evidence="10" id="KW-0624">Polysaccharide degradation</keyword>
<gene>
    <name evidence="17" type="ORF">P170DRAFT_463023</name>
</gene>
<dbReference type="InterPro" id="IPR001002">
    <property type="entry name" value="Chitin-bd_1"/>
</dbReference>
<keyword evidence="8" id="KW-0119">Carbohydrate metabolism</keyword>
<evidence type="ECO:0000256" key="9">
    <source>
        <dbReference type="ARBA" id="ARBA00023295"/>
    </source>
</evidence>
<comment type="similarity">
    <text evidence="2">Belongs to the glycosyl hydrolase 18 family. Chitinase class V subfamily.</text>
</comment>
<dbReference type="GO" id="GO:0000272">
    <property type="term" value="P:polysaccharide catabolic process"/>
    <property type="evidence" value="ECO:0007669"/>
    <property type="project" value="UniProtKB-KW"/>
</dbReference>
<dbReference type="SUPFAM" id="SSF51445">
    <property type="entry name" value="(Trans)glycosidases"/>
    <property type="match status" value="1"/>
</dbReference>
<keyword evidence="5 12" id="KW-0378">Hydrolase</keyword>
<feature type="compositionally biased region" description="Basic residues" evidence="13">
    <location>
        <begin position="1325"/>
        <end position="1335"/>
    </location>
</feature>
<keyword evidence="4 11" id="KW-0147">Chitin-binding</keyword>
<organism evidence="17 18">
    <name type="scientific">Aspergillus steynii IBT 23096</name>
    <dbReference type="NCBI Taxonomy" id="1392250"/>
    <lineage>
        <taxon>Eukaryota</taxon>
        <taxon>Fungi</taxon>
        <taxon>Dikarya</taxon>
        <taxon>Ascomycota</taxon>
        <taxon>Pezizomycotina</taxon>
        <taxon>Eurotiomycetes</taxon>
        <taxon>Eurotiomycetidae</taxon>
        <taxon>Eurotiales</taxon>
        <taxon>Aspergillaceae</taxon>
        <taxon>Aspergillus</taxon>
        <taxon>Aspergillus subgen. Circumdati</taxon>
    </lineage>
</organism>
<dbReference type="InterPro" id="IPR029070">
    <property type="entry name" value="Chitinase_insertion_sf"/>
</dbReference>
<evidence type="ECO:0000256" key="6">
    <source>
        <dbReference type="ARBA" id="ARBA00023024"/>
    </source>
</evidence>
<dbReference type="Gene3D" id="3.30.60.10">
    <property type="entry name" value="Endochitinase-like"/>
    <property type="match status" value="1"/>
</dbReference>
<dbReference type="Proteomes" id="UP000234275">
    <property type="component" value="Unassembled WGS sequence"/>
</dbReference>
<dbReference type="EC" id="3.2.1.14" evidence="3"/>
<dbReference type="Pfam" id="PF00704">
    <property type="entry name" value="Glyco_hydro_18"/>
    <property type="match status" value="1"/>
</dbReference>
<accession>A0A2I2GK55</accession>
<evidence type="ECO:0000256" key="7">
    <source>
        <dbReference type="ARBA" id="ARBA00023026"/>
    </source>
</evidence>
<evidence type="ECO:0000256" key="4">
    <source>
        <dbReference type="ARBA" id="ARBA00022669"/>
    </source>
</evidence>
<dbReference type="InterPro" id="IPR001223">
    <property type="entry name" value="Glyco_hydro18_cat"/>
</dbReference>
<dbReference type="InterPro" id="IPR017853">
    <property type="entry name" value="GH"/>
</dbReference>
<dbReference type="EMBL" id="MSFO01000002">
    <property type="protein sequence ID" value="PLB53268.1"/>
    <property type="molecule type" value="Genomic_DNA"/>
</dbReference>
<dbReference type="InterPro" id="IPR011583">
    <property type="entry name" value="Chitinase_II/V-like_cat"/>
</dbReference>
<keyword evidence="14" id="KW-1133">Transmembrane helix</keyword>
<evidence type="ECO:0000313" key="18">
    <source>
        <dbReference type="Proteomes" id="UP000234275"/>
    </source>
</evidence>
<dbReference type="PROSITE" id="PS51910">
    <property type="entry name" value="GH18_2"/>
    <property type="match status" value="1"/>
</dbReference>
<feature type="disulfide bond" evidence="11">
    <location>
        <begin position="159"/>
        <end position="163"/>
    </location>
</feature>
<feature type="region of interest" description="Disordered" evidence="13">
    <location>
        <begin position="1311"/>
        <end position="1354"/>
    </location>
</feature>
<dbReference type="VEuPathDB" id="FungiDB:P170DRAFT_463023"/>
<dbReference type="SMART" id="SM00270">
    <property type="entry name" value="ChtBD1"/>
    <property type="match status" value="2"/>
</dbReference>
<keyword evidence="7" id="KW-0843">Virulence</keyword>
<evidence type="ECO:0000256" key="8">
    <source>
        <dbReference type="ARBA" id="ARBA00023277"/>
    </source>
</evidence>
<dbReference type="OrthoDB" id="73875at2759"/>
<feature type="domain" description="GH18" evidence="16">
    <location>
        <begin position="179"/>
        <end position="540"/>
    </location>
</feature>
<keyword evidence="14" id="KW-0812">Transmembrane</keyword>
<dbReference type="SMART" id="SM00636">
    <property type="entry name" value="Glyco_18"/>
    <property type="match status" value="1"/>
</dbReference>
<protein>
    <recommendedName>
        <fullName evidence="3">chitinase</fullName>
        <ecNumber evidence="3">3.2.1.14</ecNumber>
    </recommendedName>
</protein>
<dbReference type="Pfam" id="PF00187">
    <property type="entry name" value="Chitin_bind_1"/>
    <property type="match status" value="1"/>
</dbReference>
<dbReference type="PROSITE" id="PS50941">
    <property type="entry name" value="CHIT_BIND_I_2"/>
    <property type="match status" value="1"/>
</dbReference>
<dbReference type="PROSITE" id="PS01095">
    <property type="entry name" value="GH18_1"/>
    <property type="match status" value="1"/>
</dbReference>
<evidence type="ECO:0000256" key="5">
    <source>
        <dbReference type="ARBA" id="ARBA00022801"/>
    </source>
</evidence>
<dbReference type="GeneID" id="36559828"/>
<evidence type="ECO:0000256" key="1">
    <source>
        <dbReference type="ARBA" id="ARBA00000822"/>
    </source>
</evidence>
<dbReference type="GO" id="GO:0008843">
    <property type="term" value="F:endochitinase activity"/>
    <property type="evidence" value="ECO:0007669"/>
    <property type="project" value="UniProtKB-EC"/>
</dbReference>
<dbReference type="Gene3D" id="3.10.50.10">
    <property type="match status" value="1"/>
</dbReference>
<comment type="caution">
    <text evidence="17">The sequence shown here is derived from an EMBL/GenBank/DDBJ whole genome shotgun (WGS) entry which is preliminary data.</text>
</comment>
<sequence length="1711" mass="188069">MASDTGRPSRRSNTLKLPIAFSSLAVVAILLLSYVYRDSPVPQVSSFKRPAATEAVTVSLEDPESYNHTLYRRLDPYSCTKDIPCQTEACCGSFFGGDIGTCGFGDTFCGSDCVSQCDAKPECGADADPTDRTCPLNVCCSKFGFCGTTDEFCDVSQGCQNNCGSPAVPPGKSSKPVTSKVIGYYEAWSARRECYPFPPAAIPIQGLTHLNFAFGYIDPKSFEIVPMDGLTPSSLFTQTADVRTFKTGLSDLEVFVALGGWTFSDNETATQPTFGDISRTESNRQKFANNLVDFMKKYGFDGVDLDWEYPGAGDRGGNEEDTQNYVLLLKTLRETFDRSSHGPYGLTFTIPSSYWYLRWFDVPSMLEYADWTNMMTYDLHGEWDKLNPIGDIIQGHTNLTEIKLAMDLLWRNDVPPEKVVLGVGFYGRSFQLESRTCSSPGCHFKGSAKAGDCTDNPGTLAYFEIQDIISKEDPKIIHDKDAGVKYFTFSNNQWISFDDADTFKQKTDYANDVGLGGLMIWSIDQDDKQFTALEGLLGTSLQDYDLNLKRAEATDAGHWTSINGQQCIMTDCGNPPKCPSGYAMAPNGDGFQDTCGSTKYKIICCPLDAMPTECLWRGGESSVGRPSCHGQCHTGESTLFHSRHATKNCLRPGFQAFCCTAETWARQIEACVYGSCGKKCGAEDSTKDMVKIVQRQDNCYWGQVQQLCCPVDATFQNCHWVGKGTCDDNECDDNDVQVDTATFGDSPGSCVGNSRKKVLCCDSPKNINPFLPVALDKVFPTLPPADDYPQFDLQNLGANGVISTDLNSNTFGMIIIVGPEDTVRSLRRRDGSDLHVLDCGNIRADGRSHIRLVCPREFNSTCDKLHRGGIEGTILRMPEGCGPGSYMVLHALRPATDRSLPYHVARSASWDPEILEAEISYDFGLVKRDSGDIYIRIDYSNSMGYWDSIVQGDPARKKRSATPLHERFYSSSASDWKAKFDEVRNAGKTITRLGQGYLEKSKFDILLSGETKDDCSSSSADGFLKMDISGTLHEELEFGYSFSDPHGALNFNGKGYLSVPAGMSGENMFSSPVSAWGFSHPGICDFGPWVNVEVQMTGKGEINGDFTANFIIGNDGAVSDSLPTSTGSHSGSVSNKLLSNSFSGALTLPSSSSSASSSSPKKRQSSDGTILALRFLTTSQMKLNLNFFESKQVAAGVQFNQSLDSYLRIKKTSDGSPQIVFSNSQGTMESYTVGELPWDDDPVQSIIGHGKALILHEGAKTPDSRDAPDINGYALFGGHDLMDCSNSGGSGSGLDDCYCMSEMDQFDRTLDLDPETGGAYDSVTKRRRRRRPGNRRVHDMHMHMSTPQLRDYDPTLDLDPETGKPYTEDDLMVKIDLQGRAINYGAPVNYGVNPSGGNGWDITMGRYPNGQNGASLNQARGGTTDLYGAASCGDCGDIGVSSTSDDPNSRAVSEHIQERQTEPRAQEFMMNGQARRGDSTLVRSSHPRVPRSYLDTNSYLFTDYATWDPNGPSTITVGQTQIPVTGRPIDMITNAYGSDTNPNVLVNADSVLNGYKARVWVGHQPMGDATWNENGFDLADEGRTTGAITAIRTTMQVISYLNEDQVNANWATVVNTVVAIYDDYQNRVQRVDNVSIYPRQLYQEYMLRVVIPDIENMEVWVTRRISQLWDLWQPLVGQTDWAQLILDELEGMQDDMDSLILDFTRLNLGLG</sequence>
<dbReference type="CDD" id="cd00035">
    <property type="entry name" value="ChtBD1"/>
    <property type="match status" value="1"/>
</dbReference>
<keyword evidence="6" id="KW-0146">Chitin degradation</keyword>
<dbReference type="InterPro" id="IPR018371">
    <property type="entry name" value="Chitin-binding_1_CS"/>
</dbReference>
<comment type="catalytic activity">
    <reaction evidence="1">
        <text>Random endo-hydrolysis of N-acetyl-beta-D-glucosaminide (1-&gt;4)-beta-linkages in chitin and chitodextrins.</text>
        <dbReference type="EC" id="3.2.1.14"/>
    </reaction>
</comment>
<comment type="caution">
    <text evidence="11">Lacks conserved residue(s) required for the propagation of feature annotation.</text>
</comment>
<evidence type="ECO:0000259" key="15">
    <source>
        <dbReference type="PROSITE" id="PS50941"/>
    </source>
</evidence>
<evidence type="ECO:0000259" key="16">
    <source>
        <dbReference type="PROSITE" id="PS51910"/>
    </source>
</evidence>
<keyword evidence="18" id="KW-1185">Reference proteome</keyword>
<keyword evidence="9 12" id="KW-0326">Glycosidase</keyword>
<evidence type="ECO:0000256" key="10">
    <source>
        <dbReference type="ARBA" id="ARBA00023326"/>
    </source>
</evidence>
<proteinExistence type="inferred from homology"/>
<dbReference type="InterPro" id="IPR050314">
    <property type="entry name" value="Glycosyl_Hydrlase_18"/>
</dbReference>
<dbReference type="PANTHER" id="PTHR11177:SF397">
    <property type="entry name" value="CHITINASE"/>
    <property type="match status" value="1"/>
</dbReference>
<dbReference type="InterPro" id="IPR036861">
    <property type="entry name" value="Endochitinase-like_sf"/>
</dbReference>
<feature type="transmembrane region" description="Helical" evidence="14">
    <location>
        <begin position="17"/>
        <end position="36"/>
    </location>
</feature>
<reference evidence="17 18" key="1">
    <citation type="submission" date="2016-12" db="EMBL/GenBank/DDBJ databases">
        <title>The genomes of Aspergillus section Nigri reveals drivers in fungal speciation.</title>
        <authorList>
            <consortium name="DOE Joint Genome Institute"/>
            <person name="Vesth T.C."/>
            <person name="Nybo J."/>
            <person name="Theobald S."/>
            <person name="Brandl J."/>
            <person name="Frisvad J.C."/>
            <person name="Nielsen K.F."/>
            <person name="Lyhne E.K."/>
            <person name="Kogle M.E."/>
            <person name="Kuo A."/>
            <person name="Riley R."/>
            <person name="Clum A."/>
            <person name="Nolan M."/>
            <person name="Lipzen A."/>
            <person name="Salamov A."/>
            <person name="Henrissat B."/>
            <person name="Wiebenga A."/>
            <person name="De Vries R.P."/>
            <person name="Grigoriev I.V."/>
            <person name="Mortensen U.H."/>
            <person name="Andersen M.R."/>
            <person name="Baker S.E."/>
        </authorList>
    </citation>
    <scope>NUCLEOTIDE SEQUENCE [LARGE SCALE GENOMIC DNA]</scope>
    <source>
        <strain evidence="17 18">IBT 23096</strain>
    </source>
</reference>
<feature type="region of interest" description="Disordered" evidence="13">
    <location>
        <begin position="1441"/>
        <end position="1460"/>
    </location>
</feature>
<dbReference type="GO" id="GO:0008061">
    <property type="term" value="F:chitin binding"/>
    <property type="evidence" value="ECO:0007669"/>
    <property type="project" value="UniProtKB-UniRule"/>
</dbReference>
<dbReference type="InterPro" id="IPR001579">
    <property type="entry name" value="Glyco_hydro_18_chit_AS"/>
</dbReference>
<dbReference type="SUPFAM" id="SSF54556">
    <property type="entry name" value="Chitinase insertion domain"/>
    <property type="match status" value="1"/>
</dbReference>
<dbReference type="RefSeq" id="XP_024708570.1">
    <property type="nucleotide sequence ID" value="XM_024852130.1"/>
</dbReference>
<feature type="domain" description="Chitin-binding type-1" evidence="15">
    <location>
        <begin position="120"/>
        <end position="165"/>
    </location>
</feature>
<evidence type="ECO:0000313" key="17">
    <source>
        <dbReference type="EMBL" id="PLB53268.1"/>
    </source>
</evidence>
<evidence type="ECO:0000256" key="11">
    <source>
        <dbReference type="PROSITE-ProRule" id="PRU00261"/>
    </source>
</evidence>
<name>A0A2I2GK55_9EURO</name>
<dbReference type="STRING" id="1392250.A0A2I2GK55"/>
<evidence type="ECO:0000256" key="14">
    <source>
        <dbReference type="SAM" id="Phobius"/>
    </source>
</evidence>
<dbReference type="PANTHER" id="PTHR11177">
    <property type="entry name" value="CHITINASE"/>
    <property type="match status" value="1"/>
</dbReference>
<dbReference type="GO" id="GO:0006032">
    <property type="term" value="P:chitin catabolic process"/>
    <property type="evidence" value="ECO:0007669"/>
    <property type="project" value="UniProtKB-KW"/>
</dbReference>
<keyword evidence="11" id="KW-1015">Disulfide bond</keyword>
<dbReference type="PROSITE" id="PS00026">
    <property type="entry name" value="CHIT_BIND_I_1"/>
    <property type="match status" value="1"/>
</dbReference>
<dbReference type="SUPFAM" id="SSF57016">
    <property type="entry name" value="Plant lectins/antimicrobial peptides"/>
    <property type="match status" value="1"/>
</dbReference>
<evidence type="ECO:0000256" key="2">
    <source>
        <dbReference type="ARBA" id="ARBA00008682"/>
    </source>
</evidence>
<evidence type="ECO:0000256" key="12">
    <source>
        <dbReference type="RuleBase" id="RU000489"/>
    </source>
</evidence>
<dbReference type="Gene3D" id="3.20.20.80">
    <property type="entry name" value="Glycosidases"/>
    <property type="match status" value="1"/>
</dbReference>
<evidence type="ECO:0000256" key="3">
    <source>
        <dbReference type="ARBA" id="ARBA00012729"/>
    </source>
</evidence>
<feature type="disulfide bond" evidence="11">
    <location>
        <begin position="134"/>
        <end position="146"/>
    </location>
</feature>